<name>A0A8J2PEM5_9HEXA</name>
<comment type="subcellular location">
    <subcellularLocation>
        <location evidence="1">Cytoplasm</location>
        <location evidence="1">Cytoskeleton</location>
    </subcellularLocation>
</comment>
<dbReference type="InterPro" id="IPR043936">
    <property type="entry name" value="HOOK_N"/>
</dbReference>
<organism evidence="8 9">
    <name type="scientific">Allacma fusca</name>
    <dbReference type="NCBI Taxonomy" id="39272"/>
    <lineage>
        <taxon>Eukaryota</taxon>
        <taxon>Metazoa</taxon>
        <taxon>Ecdysozoa</taxon>
        <taxon>Arthropoda</taxon>
        <taxon>Hexapoda</taxon>
        <taxon>Collembola</taxon>
        <taxon>Symphypleona</taxon>
        <taxon>Sminthuridae</taxon>
        <taxon>Allacma</taxon>
    </lineage>
</organism>
<dbReference type="Proteomes" id="UP000708208">
    <property type="component" value="Unassembled WGS sequence"/>
</dbReference>
<gene>
    <name evidence="8" type="ORF">AFUS01_LOCUS22795</name>
</gene>
<dbReference type="GO" id="GO:0030705">
    <property type="term" value="P:cytoskeleton-dependent intracellular transport"/>
    <property type="evidence" value="ECO:0007669"/>
    <property type="project" value="InterPro"/>
</dbReference>
<evidence type="ECO:0000256" key="3">
    <source>
        <dbReference type="ARBA" id="ARBA00022701"/>
    </source>
</evidence>
<feature type="domain" description="HOOK N-terminal" evidence="7">
    <location>
        <begin position="7"/>
        <end position="143"/>
    </location>
</feature>
<sequence>MDARQESLFAWVATLPTYSSSRKIPKPGDFQDGIILGRILKEVIDPVSFSDLNTSPNNPTPLATIIDKMKRYFAQQERGHIIPFNLTPNPGKIITSGDTKEICRLLQLLVVCAVNCPSAEKFITDLQSLTGQLQGEIMSAIKELMASEEEREDPTTNLEVQLRKALGEIVLLNDTKEQLTQTCHELNVKLSQLTEEKTALITENEKLSSQLAGHLNDPESIHMSIKLQEEARKEADHLREENYKLESTLDDYKLKLQVLEKQISEAHAKLASVAAAEEEIVRLKDEIDSLGEAAAKVTLYEQTINVYKKRLEEMADLKLSMKQLQEKNEELDKKNFNMEEELKKVNTWKTQLDAVKKELAETQQRLSQEQQRALKAEFDFRHYREKFENSIGATERLKEENKRLILQLDELGVPDQRNQSDLDKLPSGSSDLCSIELLPPVIRQKLLRLELENQKLKEDLKAAVDANPSEVGVRVLLDELRKREAELEENLLKKDQEMVDMQSSQEEKVRLLKSQISAKDEEIERMRKQYHKCMEKAKSVIVTLEPTAAAGLDTSKTDGEIEKARAVREMEEKLLASAFYNYGLTMHRNTVEARNTTLLQRHRMSASSRRKSEI</sequence>
<keyword evidence="4" id="KW-0963">Cytoplasm</keyword>
<comment type="caution">
    <text evidence="8">The sequence shown here is derived from an EMBL/GenBank/DDBJ whole genome shotgun (WGS) entry which is preliminary data.</text>
</comment>
<keyword evidence="5" id="KW-0175">Coiled coil</keyword>
<dbReference type="InterPro" id="IPR008636">
    <property type="entry name" value="Hook_C"/>
</dbReference>
<evidence type="ECO:0000259" key="6">
    <source>
        <dbReference type="Pfam" id="PF05622"/>
    </source>
</evidence>
<evidence type="ECO:0000256" key="2">
    <source>
        <dbReference type="ARBA" id="ARBA00006946"/>
    </source>
</evidence>
<keyword evidence="4" id="KW-0206">Cytoskeleton</keyword>
<reference evidence="8" key="1">
    <citation type="submission" date="2021-06" db="EMBL/GenBank/DDBJ databases">
        <authorList>
            <person name="Hodson N. C."/>
            <person name="Mongue J. A."/>
            <person name="Jaron S. K."/>
        </authorList>
    </citation>
    <scope>NUCLEOTIDE SEQUENCE</scope>
</reference>
<dbReference type="OrthoDB" id="49395at2759"/>
<dbReference type="GO" id="GO:0051959">
    <property type="term" value="F:dynein light intermediate chain binding"/>
    <property type="evidence" value="ECO:0007669"/>
    <property type="project" value="TreeGrafter"/>
</dbReference>
<dbReference type="PANTHER" id="PTHR18947:SF39">
    <property type="entry name" value="PROTEIN HOOK"/>
    <property type="match status" value="1"/>
</dbReference>
<dbReference type="Pfam" id="PF19047">
    <property type="entry name" value="HOOK_N"/>
    <property type="match status" value="1"/>
</dbReference>
<dbReference type="GO" id="GO:0005874">
    <property type="term" value="C:microtubule"/>
    <property type="evidence" value="ECO:0007669"/>
    <property type="project" value="UniProtKB-KW"/>
</dbReference>
<evidence type="ECO:0000256" key="4">
    <source>
        <dbReference type="ARBA" id="ARBA00023212"/>
    </source>
</evidence>
<evidence type="ECO:0000313" key="9">
    <source>
        <dbReference type="Proteomes" id="UP000708208"/>
    </source>
</evidence>
<dbReference type="Pfam" id="PF05622">
    <property type="entry name" value="HOOK"/>
    <property type="match status" value="1"/>
</dbReference>
<dbReference type="EMBL" id="CAJVCH010268664">
    <property type="protein sequence ID" value="CAG7734402.1"/>
    <property type="molecule type" value="Genomic_DNA"/>
</dbReference>
<proteinExistence type="inferred from homology"/>
<dbReference type="PANTHER" id="PTHR18947">
    <property type="entry name" value="HOOK PROTEINS"/>
    <property type="match status" value="1"/>
</dbReference>
<keyword evidence="9" id="KW-1185">Reference proteome</keyword>
<dbReference type="CDD" id="cd22211">
    <property type="entry name" value="HkD_SF"/>
    <property type="match status" value="1"/>
</dbReference>
<feature type="domain" description="Hook C-terminal" evidence="6">
    <location>
        <begin position="181"/>
        <end position="507"/>
    </location>
</feature>
<dbReference type="GO" id="GO:0031122">
    <property type="term" value="P:cytoplasmic microtubule organization"/>
    <property type="evidence" value="ECO:0007669"/>
    <property type="project" value="InterPro"/>
</dbReference>
<feature type="coiled-coil region" evidence="5">
    <location>
        <begin position="176"/>
        <end position="379"/>
    </location>
</feature>
<accession>A0A8J2PEM5</accession>
<evidence type="ECO:0000313" key="8">
    <source>
        <dbReference type="EMBL" id="CAG7734402.1"/>
    </source>
</evidence>
<evidence type="ECO:0000259" key="7">
    <source>
        <dbReference type="Pfam" id="PF19047"/>
    </source>
</evidence>
<evidence type="ECO:0000256" key="5">
    <source>
        <dbReference type="SAM" id="Coils"/>
    </source>
</evidence>
<evidence type="ECO:0000256" key="1">
    <source>
        <dbReference type="ARBA" id="ARBA00004245"/>
    </source>
</evidence>
<comment type="similarity">
    <text evidence="2">Belongs to the hook family.</text>
</comment>
<dbReference type="AlphaFoldDB" id="A0A8J2PEM5"/>
<feature type="coiled-coil region" evidence="5">
    <location>
        <begin position="446"/>
        <end position="536"/>
    </location>
</feature>
<keyword evidence="3" id="KW-0493">Microtubule</keyword>
<protein>
    <submittedName>
        <fullName evidence="8">Uncharacterized protein</fullName>
    </submittedName>
</protein>
<dbReference type="GO" id="GO:0005737">
    <property type="term" value="C:cytoplasm"/>
    <property type="evidence" value="ECO:0007669"/>
    <property type="project" value="TreeGrafter"/>
</dbReference>
<dbReference type="GO" id="GO:0008017">
    <property type="term" value="F:microtubule binding"/>
    <property type="evidence" value="ECO:0007669"/>
    <property type="project" value="InterPro"/>
</dbReference>
<dbReference type="GO" id="GO:0005813">
    <property type="term" value="C:centrosome"/>
    <property type="evidence" value="ECO:0007669"/>
    <property type="project" value="TreeGrafter"/>
</dbReference>